<protein>
    <submittedName>
        <fullName evidence="2">Uncharacterized protein</fullName>
    </submittedName>
</protein>
<dbReference type="EMBL" id="BLXT01002845">
    <property type="protein sequence ID" value="GFN98363.1"/>
    <property type="molecule type" value="Genomic_DNA"/>
</dbReference>
<gene>
    <name evidence="2" type="ORF">PoB_002486900</name>
</gene>
<evidence type="ECO:0000313" key="3">
    <source>
        <dbReference type="Proteomes" id="UP000735302"/>
    </source>
</evidence>
<reference evidence="2 3" key="1">
    <citation type="journal article" date="2021" name="Elife">
        <title>Chloroplast acquisition without the gene transfer in kleptoplastic sea slugs, Plakobranchus ocellatus.</title>
        <authorList>
            <person name="Maeda T."/>
            <person name="Takahashi S."/>
            <person name="Yoshida T."/>
            <person name="Shimamura S."/>
            <person name="Takaki Y."/>
            <person name="Nagai Y."/>
            <person name="Toyoda A."/>
            <person name="Suzuki Y."/>
            <person name="Arimoto A."/>
            <person name="Ishii H."/>
            <person name="Satoh N."/>
            <person name="Nishiyama T."/>
            <person name="Hasebe M."/>
            <person name="Maruyama T."/>
            <person name="Minagawa J."/>
            <person name="Obokata J."/>
            <person name="Shigenobu S."/>
        </authorList>
    </citation>
    <scope>NUCLEOTIDE SEQUENCE [LARGE SCALE GENOMIC DNA]</scope>
</reference>
<proteinExistence type="predicted"/>
<accession>A0AAV3ZWS6</accession>
<evidence type="ECO:0000256" key="1">
    <source>
        <dbReference type="SAM" id="MobiDB-lite"/>
    </source>
</evidence>
<comment type="caution">
    <text evidence="2">The sequence shown here is derived from an EMBL/GenBank/DDBJ whole genome shotgun (WGS) entry which is preliminary data.</text>
</comment>
<feature type="region of interest" description="Disordered" evidence="1">
    <location>
        <begin position="133"/>
        <end position="156"/>
    </location>
</feature>
<sequence>MKPEVIMVSQTSPLPTKMVGHTGTQTGEQTMQNGSAAERFSDLGACVQCRSSDGCINTVKDCSTANHKEELRSRPKGPFVFLKGECSRDGDCQKDTGTQREGPDFSRDNAKRPATAFVGPAINAHLVSGCKAKVASSGSDPEDKENQAQMERGRGKVSHFVVKVGLEKFKLQWDHRTSEAGEHQRQENIRGRRNHCCI</sequence>
<dbReference type="Proteomes" id="UP000735302">
    <property type="component" value="Unassembled WGS sequence"/>
</dbReference>
<feature type="region of interest" description="Disordered" evidence="1">
    <location>
        <begin position="91"/>
        <end position="111"/>
    </location>
</feature>
<dbReference type="AlphaFoldDB" id="A0AAV3ZWS6"/>
<feature type="region of interest" description="Disordered" evidence="1">
    <location>
        <begin position="178"/>
        <end position="198"/>
    </location>
</feature>
<evidence type="ECO:0000313" key="2">
    <source>
        <dbReference type="EMBL" id="GFN98363.1"/>
    </source>
</evidence>
<feature type="compositionally biased region" description="Basic and acidic residues" evidence="1">
    <location>
        <begin position="178"/>
        <end position="190"/>
    </location>
</feature>
<name>A0AAV3ZWS6_9GAST</name>
<keyword evidence="3" id="KW-1185">Reference proteome</keyword>
<organism evidence="2 3">
    <name type="scientific">Plakobranchus ocellatus</name>
    <dbReference type="NCBI Taxonomy" id="259542"/>
    <lineage>
        <taxon>Eukaryota</taxon>
        <taxon>Metazoa</taxon>
        <taxon>Spiralia</taxon>
        <taxon>Lophotrochozoa</taxon>
        <taxon>Mollusca</taxon>
        <taxon>Gastropoda</taxon>
        <taxon>Heterobranchia</taxon>
        <taxon>Euthyneura</taxon>
        <taxon>Panpulmonata</taxon>
        <taxon>Sacoglossa</taxon>
        <taxon>Placobranchoidea</taxon>
        <taxon>Plakobranchidae</taxon>
        <taxon>Plakobranchus</taxon>
    </lineage>
</organism>